<keyword evidence="2" id="KW-0812">Transmembrane</keyword>
<keyword evidence="2" id="KW-0472">Membrane</keyword>
<feature type="transmembrane region" description="Helical" evidence="2">
    <location>
        <begin position="41"/>
        <end position="66"/>
    </location>
</feature>
<keyword evidence="5" id="KW-1185">Reference proteome</keyword>
<dbReference type="InterPro" id="IPR009060">
    <property type="entry name" value="UBA-like_sf"/>
</dbReference>
<evidence type="ECO:0000259" key="3">
    <source>
        <dbReference type="PROSITE" id="PS50030"/>
    </source>
</evidence>
<feature type="domain" description="UBA" evidence="3">
    <location>
        <begin position="243"/>
        <end position="282"/>
    </location>
</feature>
<name>A0AAD5SS50_9FUNG</name>
<feature type="compositionally biased region" description="Low complexity" evidence="1">
    <location>
        <begin position="216"/>
        <end position="237"/>
    </location>
</feature>
<dbReference type="Proteomes" id="UP001211907">
    <property type="component" value="Unassembled WGS sequence"/>
</dbReference>
<evidence type="ECO:0000313" key="5">
    <source>
        <dbReference type="Proteomes" id="UP001211907"/>
    </source>
</evidence>
<keyword evidence="2" id="KW-1133">Transmembrane helix</keyword>
<dbReference type="SUPFAM" id="SSF46934">
    <property type="entry name" value="UBA-like"/>
    <property type="match status" value="1"/>
</dbReference>
<reference evidence="4" key="1">
    <citation type="submission" date="2020-05" db="EMBL/GenBank/DDBJ databases">
        <title>Phylogenomic resolution of chytrid fungi.</title>
        <authorList>
            <person name="Stajich J.E."/>
            <person name="Amses K."/>
            <person name="Simmons R."/>
            <person name="Seto K."/>
            <person name="Myers J."/>
            <person name="Bonds A."/>
            <person name="Quandt C.A."/>
            <person name="Barry K."/>
            <person name="Liu P."/>
            <person name="Grigoriev I."/>
            <person name="Longcore J.E."/>
            <person name="James T.Y."/>
        </authorList>
    </citation>
    <scope>NUCLEOTIDE SEQUENCE</scope>
    <source>
        <strain evidence="4">JEL0513</strain>
    </source>
</reference>
<dbReference type="SMART" id="SM00165">
    <property type="entry name" value="UBA"/>
    <property type="match status" value="1"/>
</dbReference>
<comment type="caution">
    <text evidence="4">The sequence shown here is derived from an EMBL/GenBank/DDBJ whole genome shotgun (WGS) entry which is preliminary data.</text>
</comment>
<dbReference type="Pfam" id="PF00627">
    <property type="entry name" value="UBA"/>
    <property type="match status" value="1"/>
</dbReference>
<accession>A0AAD5SS50</accession>
<evidence type="ECO:0000256" key="1">
    <source>
        <dbReference type="SAM" id="MobiDB-lite"/>
    </source>
</evidence>
<proteinExistence type="predicted"/>
<dbReference type="AlphaFoldDB" id="A0AAD5SS50"/>
<feature type="transmembrane region" description="Helical" evidence="2">
    <location>
        <begin position="78"/>
        <end position="100"/>
    </location>
</feature>
<dbReference type="PROSITE" id="PS50030">
    <property type="entry name" value="UBA"/>
    <property type="match status" value="1"/>
</dbReference>
<feature type="transmembrane region" description="Helical" evidence="2">
    <location>
        <begin position="17"/>
        <end position="35"/>
    </location>
</feature>
<protein>
    <recommendedName>
        <fullName evidence="3">UBA domain-containing protein</fullName>
    </recommendedName>
</protein>
<feature type="region of interest" description="Disordered" evidence="1">
    <location>
        <begin position="216"/>
        <end position="245"/>
    </location>
</feature>
<organism evidence="4 5">
    <name type="scientific">Physocladia obscura</name>
    <dbReference type="NCBI Taxonomy" id="109957"/>
    <lineage>
        <taxon>Eukaryota</taxon>
        <taxon>Fungi</taxon>
        <taxon>Fungi incertae sedis</taxon>
        <taxon>Chytridiomycota</taxon>
        <taxon>Chytridiomycota incertae sedis</taxon>
        <taxon>Chytridiomycetes</taxon>
        <taxon>Chytridiales</taxon>
        <taxon>Chytriomycetaceae</taxon>
        <taxon>Physocladia</taxon>
    </lineage>
</organism>
<feature type="transmembrane region" description="Helical" evidence="2">
    <location>
        <begin position="106"/>
        <end position="126"/>
    </location>
</feature>
<evidence type="ECO:0000313" key="4">
    <source>
        <dbReference type="EMBL" id="KAJ3092150.1"/>
    </source>
</evidence>
<dbReference type="EMBL" id="JADGJH010003280">
    <property type="protein sequence ID" value="KAJ3092150.1"/>
    <property type="molecule type" value="Genomic_DNA"/>
</dbReference>
<dbReference type="Gene3D" id="1.10.8.10">
    <property type="entry name" value="DNA helicase RuvA subunit, C-terminal domain"/>
    <property type="match status" value="1"/>
</dbReference>
<dbReference type="InterPro" id="IPR015940">
    <property type="entry name" value="UBA"/>
</dbReference>
<sequence length="282" mass="28614">MIASGPSGFYNAPVTKFLFASSGLATLAGAMYGSGRGGGPLSIVGAVFGLGSASAALFGSLVVYGLRVVERRLGSRKTAAHVAVAFGAYALVPAWAWVAGSGANGGFGFAVLAPVFALLVAYGALVPPTLRVRVVGVTVSDAALLPLLAALLVLAAAPRALVPAAIGLAVGVVLRDDDADLPFARWRFPDALVALVAKLFLPLLASRSPVSASSSSASSFANRLQPQPQQQQHQQQRPRPPPVISEDSVNTLVAMGFERSAVVTALTSNGGSVERAAASLVS</sequence>
<evidence type="ECO:0000256" key="2">
    <source>
        <dbReference type="SAM" id="Phobius"/>
    </source>
</evidence>
<gene>
    <name evidence="4" type="ORF">HK100_007010</name>
</gene>